<organism evidence="7 8">
    <name type="scientific">Liquorilactobacillus vini DSM 20605</name>
    <dbReference type="NCBI Taxonomy" id="1133569"/>
    <lineage>
        <taxon>Bacteria</taxon>
        <taxon>Bacillati</taxon>
        <taxon>Bacillota</taxon>
        <taxon>Bacilli</taxon>
        <taxon>Lactobacillales</taxon>
        <taxon>Lactobacillaceae</taxon>
        <taxon>Liquorilactobacillus</taxon>
    </lineage>
</organism>
<feature type="transmembrane region" description="Helical" evidence="6">
    <location>
        <begin position="478"/>
        <end position="499"/>
    </location>
</feature>
<dbReference type="CDD" id="cd13124">
    <property type="entry name" value="MATE_SpoVB_like"/>
    <property type="match status" value="1"/>
</dbReference>
<dbReference type="eggNOG" id="COG2244">
    <property type="taxonomic scope" value="Bacteria"/>
</dbReference>
<comment type="caution">
    <text evidence="7">The sequence shown here is derived from an EMBL/GenBank/DDBJ whole genome shotgun (WGS) entry which is preliminary data.</text>
</comment>
<feature type="transmembrane region" description="Helical" evidence="6">
    <location>
        <begin position="118"/>
        <end position="138"/>
    </location>
</feature>
<evidence type="ECO:0000256" key="1">
    <source>
        <dbReference type="ARBA" id="ARBA00004651"/>
    </source>
</evidence>
<feature type="transmembrane region" description="Helical" evidence="6">
    <location>
        <begin position="448"/>
        <end position="466"/>
    </location>
</feature>
<feature type="transmembrane region" description="Helical" evidence="6">
    <location>
        <begin position="321"/>
        <end position="340"/>
    </location>
</feature>
<name>A0A0R2CJF7_9LACO</name>
<dbReference type="PATRIC" id="fig|1133569.4.peg.1184"/>
<dbReference type="Proteomes" id="UP000051576">
    <property type="component" value="Unassembled WGS sequence"/>
</dbReference>
<protein>
    <submittedName>
        <fullName evidence="7">Polysaccharide biosynthesis protein</fullName>
    </submittedName>
</protein>
<reference evidence="7 8" key="1">
    <citation type="journal article" date="2015" name="Genome Announc.">
        <title>Expanding the biotechnology potential of lactobacilli through comparative genomics of 213 strains and associated genera.</title>
        <authorList>
            <person name="Sun Z."/>
            <person name="Harris H.M."/>
            <person name="McCann A."/>
            <person name="Guo C."/>
            <person name="Argimon S."/>
            <person name="Zhang W."/>
            <person name="Yang X."/>
            <person name="Jeffery I.B."/>
            <person name="Cooney J.C."/>
            <person name="Kagawa T.F."/>
            <person name="Liu W."/>
            <person name="Song Y."/>
            <person name="Salvetti E."/>
            <person name="Wrobel A."/>
            <person name="Rasinkangas P."/>
            <person name="Parkhill J."/>
            <person name="Rea M.C."/>
            <person name="O'Sullivan O."/>
            <person name="Ritari J."/>
            <person name="Douillard F.P."/>
            <person name="Paul Ross R."/>
            <person name="Yang R."/>
            <person name="Briner A.E."/>
            <person name="Felis G.E."/>
            <person name="de Vos W.M."/>
            <person name="Barrangou R."/>
            <person name="Klaenhammer T.R."/>
            <person name="Caufield P.W."/>
            <person name="Cui Y."/>
            <person name="Zhang H."/>
            <person name="O'Toole P.W."/>
        </authorList>
    </citation>
    <scope>NUCLEOTIDE SEQUENCE [LARGE SCALE GENOMIC DNA]</scope>
    <source>
        <strain evidence="7 8">DSM 20605</strain>
    </source>
</reference>
<dbReference type="PANTHER" id="PTHR30250:SF29">
    <property type="entry name" value="POLYSACCHARIDE BIOSYNTHESIS PROTEIN C-TERMINAL DOMAIN-CONTAINING PROTEIN"/>
    <property type="match status" value="1"/>
</dbReference>
<feature type="transmembrane region" description="Helical" evidence="6">
    <location>
        <begin position="187"/>
        <end position="209"/>
    </location>
</feature>
<dbReference type="PANTHER" id="PTHR30250">
    <property type="entry name" value="PST FAMILY PREDICTED COLANIC ACID TRANSPORTER"/>
    <property type="match status" value="1"/>
</dbReference>
<evidence type="ECO:0000256" key="6">
    <source>
        <dbReference type="SAM" id="Phobius"/>
    </source>
</evidence>
<evidence type="ECO:0000313" key="8">
    <source>
        <dbReference type="Proteomes" id="UP000051576"/>
    </source>
</evidence>
<evidence type="ECO:0000256" key="2">
    <source>
        <dbReference type="ARBA" id="ARBA00022475"/>
    </source>
</evidence>
<dbReference type="RefSeq" id="WP_010580382.1">
    <property type="nucleotide sequence ID" value="NZ_AHYZ01000078.1"/>
</dbReference>
<evidence type="ECO:0000256" key="3">
    <source>
        <dbReference type="ARBA" id="ARBA00022692"/>
    </source>
</evidence>
<evidence type="ECO:0000256" key="5">
    <source>
        <dbReference type="ARBA" id="ARBA00023136"/>
    </source>
</evidence>
<dbReference type="EMBL" id="AYYX01000029">
    <property type="protein sequence ID" value="KRM88571.1"/>
    <property type="molecule type" value="Genomic_DNA"/>
</dbReference>
<feature type="transmembrane region" description="Helical" evidence="6">
    <location>
        <begin position="352"/>
        <end position="372"/>
    </location>
</feature>
<dbReference type="Pfam" id="PF01943">
    <property type="entry name" value="Polysacc_synt"/>
    <property type="match status" value="1"/>
</dbReference>
<feature type="transmembrane region" description="Helical" evidence="6">
    <location>
        <begin position="230"/>
        <end position="251"/>
    </location>
</feature>
<dbReference type="OrthoDB" id="9775950at2"/>
<feature type="transmembrane region" description="Helical" evidence="6">
    <location>
        <begin position="384"/>
        <end position="400"/>
    </location>
</feature>
<dbReference type="InterPro" id="IPR002797">
    <property type="entry name" value="Polysacc_synth"/>
</dbReference>
<sequence>MGQHQPNNLILRGTVLLTLSSLIIKILSAVYRIPFQNLVGNTGFYIYQQVYPLYGLGMTFALSGFPVFISKKVAEQPSIKKKYLIGRDYCYVLVILGISLFLLIEGSAGFLAKLMGDPQLICLIQNVGWMYLLMPFLASGRGFYQGLFDMKKTSYSQLVEQTVRVIVIILAAYWAKKTSSSLYQAGSWAMLGGTFGGLAAMPFFLKTFIKDFSHLQVKLKWSRLVDLAKPLFTEGLLFCLNAALLILLQLIDSFTFRNALQASGVSFDAAANLKGIYDRGQPLVQLGLVVTNSLATSFLPELVKSRQSINLRGFQSKVRKLFQVALLFALAAAAGMSVLMPQINWLLFNDSLGSVTLAVNSLMIPLATLVILDNVLLQSQNRQFQVVLIISAMILLKLILNYPLVFYFGIVGGAAASDLALLAAGLIGGYLVTDIGFSYLKNGNWRKYLAVVVPMIVVVKIVSWLMELIIVPNRFNNIYVLTVSILCGVGIFVGLSIKYKLLDLKIIKKNLE</sequence>
<evidence type="ECO:0000256" key="4">
    <source>
        <dbReference type="ARBA" id="ARBA00022989"/>
    </source>
</evidence>
<keyword evidence="5 6" id="KW-0472">Membrane</keyword>
<keyword evidence="2" id="KW-1003">Cell membrane</keyword>
<dbReference type="AlphaFoldDB" id="A0A0R2CJF7"/>
<keyword evidence="8" id="KW-1185">Reference proteome</keyword>
<dbReference type="GO" id="GO:0005886">
    <property type="term" value="C:plasma membrane"/>
    <property type="evidence" value="ECO:0007669"/>
    <property type="project" value="UniProtKB-SubCell"/>
</dbReference>
<accession>A0A0R2CJF7</accession>
<keyword evidence="4 6" id="KW-1133">Transmembrane helix</keyword>
<feature type="transmembrane region" description="Helical" evidence="6">
    <location>
        <begin position="51"/>
        <end position="69"/>
    </location>
</feature>
<feature type="transmembrane region" description="Helical" evidence="6">
    <location>
        <begin position="9"/>
        <end position="31"/>
    </location>
</feature>
<keyword evidence="3 6" id="KW-0812">Transmembrane</keyword>
<feature type="transmembrane region" description="Helical" evidence="6">
    <location>
        <begin position="89"/>
        <end position="112"/>
    </location>
</feature>
<dbReference type="STRING" id="1133569.FD21_GL001055"/>
<proteinExistence type="predicted"/>
<evidence type="ECO:0000313" key="7">
    <source>
        <dbReference type="EMBL" id="KRM88571.1"/>
    </source>
</evidence>
<comment type="subcellular location">
    <subcellularLocation>
        <location evidence="1">Cell membrane</location>
        <topology evidence="1">Multi-pass membrane protein</topology>
    </subcellularLocation>
</comment>
<gene>
    <name evidence="7" type="ORF">FD21_GL001055</name>
</gene>
<dbReference type="InterPro" id="IPR050833">
    <property type="entry name" value="Poly_Biosynth_Transport"/>
</dbReference>
<dbReference type="InterPro" id="IPR024923">
    <property type="entry name" value="PG_synth_SpoVB"/>
</dbReference>